<evidence type="ECO:0000256" key="1">
    <source>
        <dbReference type="ARBA" id="ARBA00000085"/>
    </source>
</evidence>
<evidence type="ECO:0000313" key="10">
    <source>
        <dbReference type="Proteomes" id="UP001549749"/>
    </source>
</evidence>
<dbReference type="SMART" id="SM00388">
    <property type="entry name" value="HisKA"/>
    <property type="match status" value="1"/>
</dbReference>
<dbReference type="InterPro" id="IPR005467">
    <property type="entry name" value="His_kinase_dom"/>
</dbReference>
<dbReference type="SUPFAM" id="SSF55874">
    <property type="entry name" value="ATPase domain of HSP90 chaperone/DNA topoisomerase II/histidine kinase"/>
    <property type="match status" value="1"/>
</dbReference>
<evidence type="ECO:0000259" key="7">
    <source>
        <dbReference type="PROSITE" id="PS50109"/>
    </source>
</evidence>
<proteinExistence type="predicted"/>
<dbReference type="PROSITE" id="PS50109">
    <property type="entry name" value="HIS_KIN"/>
    <property type="match status" value="1"/>
</dbReference>
<organism evidence="9 10">
    <name type="scientific">Chitinophaga defluvii</name>
    <dbReference type="NCBI Taxonomy" id="3163343"/>
    <lineage>
        <taxon>Bacteria</taxon>
        <taxon>Pseudomonadati</taxon>
        <taxon>Bacteroidota</taxon>
        <taxon>Chitinophagia</taxon>
        <taxon>Chitinophagales</taxon>
        <taxon>Chitinophagaceae</taxon>
        <taxon>Chitinophaga</taxon>
    </lineage>
</organism>
<feature type="domain" description="Histidine kinase" evidence="7">
    <location>
        <begin position="159"/>
        <end position="369"/>
    </location>
</feature>
<dbReference type="InterPro" id="IPR011006">
    <property type="entry name" value="CheY-like_superfamily"/>
</dbReference>
<dbReference type="PROSITE" id="PS50110">
    <property type="entry name" value="RESPONSE_REGULATORY"/>
    <property type="match status" value="1"/>
</dbReference>
<evidence type="ECO:0000256" key="6">
    <source>
        <dbReference type="PROSITE-ProRule" id="PRU00169"/>
    </source>
</evidence>
<accession>A0ABV2T5S3</accession>
<keyword evidence="3 6" id="KW-0597">Phosphoprotein</keyword>
<dbReference type="Gene3D" id="3.40.50.2300">
    <property type="match status" value="1"/>
</dbReference>
<dbReference type="SUPFAM" id="SSF52172">
    <property type="entry name" value="CheY-like"/>
    <property type="match status" value="1"/>
</dbReference>
<dbReference type="InterPro" id="IPR036097">
    <property type="entry name" value="HisK_dim/P_sf"/>
</dbReference>
<feature type="domain" description="Response regulatory" evidence="8">
    <location>
        <begin position="12"/>
        <end position="130"/>
    </location>
</feature>
<reference evidence="9 10" key="1">
    <citation type="submission" date="2024-06" db="EMBL/GenBank/DDBJ databases">
        <title>Chitinophaga defluvii sp. nov., isolated from municipal sewage.</title>
        <authorList>
            <person name="Zhang L."/>
        </authorList>
    </citation>
    <scope>NUCLEOTIDE SEQUENCE [LARGE SCALE GENOMIC DNA]</scope>
    <source>
        <strain evidence="9 10">H8</strain>
    </source>
</reference>
<dbReference type="CDD" id="cd00082">
    <property type="entry name" value="HisKA"/>
    <property type="match status" value="1"/>
</dbReference>
<gene>
    <name evidence="9" type="ORF">ABR189_11445</name>
</gene>
<dbReference type="SMART" id="SM00387">
    <property type="entry name" value="HATPase_c"/>
    <property type="match status" value="1"/>
</dbReference>
<evidence type="ECO:0000256" key="3">
    <source>
        <dbReference type="ARBA" id="ARBA00022553"/>
    </source>
</evidence>
<evidence type="ECO:0000256" key="4">
    <source>
        <dbReference type="ARBA" id="ARBA00022679"/>
    </source>
</evidence>
<protein>
    <recommendedName>
        <fullName evidence="2">histidine kinase</fullName>
        <ecNumber evidence="2">2.7.13.3</ecNumber>
    </recommendedName>
</protein>
<dbReference type="Gene3D" id="1.10.287.130">
    <property type="match status" value="1"/>
</dbReference>
<dbReference type="Gene3D" id="3.30.565.10">
    <property type="entry name" value="Histidine kinase-like ATPase, C-terminal domain"/>
    <property type="match status" value="1"/>
</dbReference>
<dbReference type="SMART" id="SM00448">
    <property type="entry name" value="REC"/>
    <property type="match status" value="1"/>
</dbReference>
<dbReference type="Pfam" id="PF02518">
    <property type="entry name" value="HATPase_c"/>
    <property type="match status" value="1"/>
</dbReference>
<evidence type="ECO:0000256" key="5">
    <source>
        <dbReference type="ARBA" id="ARBA00022777"/>
    </source>
</evidence>
<dbReference type="PANTHER" id="PTHR43047">
    <property type="entry name" value="TWO-COMPONENT HISTIDINE PROTEIN KINASE"/>
    <property type="match status" value="1"/>
</dbReference>
<dbReference type="SUPFAM" id="SSF47384">
    <property type="entry name" value="Homodimeric domain of signal transducing histidine kinase"/>
    <property type="match status" value="1"/>
</dbReference>
<sequence length="369" mass="41813">MSTMTTKNSAFTILLVDDREENLVSLEQILEAENRIFIKATSGNEALRLILRNENIGLIMLDVQMPDMDGFEVAHLLKANPKTKDISIIFVTAINKDEQNVLKGFEEGAVDYLPKPLDINVTRAKVNVFEKLYFYQHELRKAVTDKEKINAQLERFMYVVAHDLRSPLSGAMGLLYLMAEDERVKESSDLTEYMNLATGAMSHLSDMITSILDYTRQTEMQQTIEAVDVHELVKLTIHSLFAPPHIRIEIDGKLPVIVCNKLKLQQVFQNLLTNAIKYNDKPEGRIQVGGTDKGEFYEFYVKDNGPGIAKRDTDRIFKLFEVVETAVVNGKSSGIGLNILKLLVEEQGGKVWVDSVLGEGSCFFFEWRQ</sequence>
<dbReference type="InterPro" id="IPR003661">
    <property type="entry name" value="HisK_dim/P_dom"/>
</dbReference>
<evidence type="ECO:0000313" key="9">
    <source>
        <dbReference type="EMBL" id="MET6997990.1"/>
    </source>
</evidence>
<keyword evidence="4" id="KW-0808">Transferase</keyword>
<dbReference type="EMBL" id="JBEXAC010000001">
    <property type="protein sequence ID" value="MET6997990.1"/>
    <property type="molecule type" value="Genomic_DNA"/>
</dbReference>
<evidence type="ECO:0000256" key="2">
    <source>
        <dbReference type="ARBA" id="ARBA00012438"/>
    </source>
</evidence>
<dbReference type="Pfam" id="PF00072">
    <property type="entry name" value="Response_reg"/>
    <property type="match status" value="1"/>
</dbReference>
<dbReference type="Pfam" id="PF00512">
    <property type="entry name" value="HisKA"/>
    <property type="match status" value="1"/>
</dbReference>
<dbReference type="InterPro" id="IPR004358">
    <property type="entry name" value="Sig_transdc_His_kin-like_C"/>
</dbReference>
<dbReference type="GO" id="GO:0016301">
    <property type="term" value="F:kinase activity"/>
    <property type="evidence" value="ECO:0007669"/>
    <property type="project" value="UniProtKB-KW"/>
</dbReference>
<comment type="catalytic activity">
    <reaction evidence="1">
        <text>ATP + protein L-histidine = ADP + protein N-phospho-L-histidine.</text>
        <dbReference type="EC" id="2.7.13.3"/>
    </reaction>
</comment>
<dbReference type="Proteomes" id="UP001549749">
    <property type="component" value="Unassembled WGS sequence"/>
</dbReference>
<dbReference type="InterPro" id="IPR003594">
    <property type="entry name" value="HATPase_dom"/>
</dbReference>
<dbReference type="RefSeq" id="WP_354660625.1">
    <property type="nucleotide sequence ID" value="NZ_JBEXAC010000001.1"/>
</dbReference>
<keyword evidence="5 9" id="KW-0418">Kinase</keyword>
<dbReference type="EC" id="2.7.13.3" evidence="2"/>
<keyword evidence="10" id="KW-1185">Reference proteome</keyword>
<dbReference type="InterPro" id="IPR036890">
    <property type="entry name" value="HATPase_C_sf"/>
</dbReference>
<dbReference type="PRINTS" id="PR00344">
    <property type="entry name" value="BCTRLSENSOR"/>
</dbReference>
<dbReference type="InterPro" id="IPR001789">
    <property type="entry name" value="Sig_transdc_resp-reg_receiver"/>
</dbReference>
<name>A0ABV2T5S3_9BACT</name>
<feature type="modified residue" description="4-aspartylphosphate" evidence="6">
    <location>
        <position position="62"/>
    </location>
</feature>
<comment type="caution">
    <text evidence="9">The sequence shown here is derived from an EMBL/GenBank/DDBJ whole genome shotgun (WGS) entry which is preliminary data.</text>
</comment>
<evidence type="ECO:0000259" key="8">
    <source>
        <dbReference type="PROSITE" id="PS50110"/>
    </source>
</evidence>